<dbReference type="InterPro" id="IPR029052">
    <property type="entry name" value="Metallo-depent_PP-like"/>
</dbReference>
<dbReference type="RefSeq" id="WP_078933683.1">
    <property type="nucleotide sequence ID" value="NZ_FUWG01000013.1"/>
</dbReference>
<name>A0A1T4LZD8_TREPO</name>
<organism evidence="2 3">
    <name type="scientific">Treponema porcinum</name>
    <dbReference type="NCBI Taxonomy" id="261392"/>
    <lineage>
        <taxon>Bacteria</taxon>
        <taxon>Pseudomonadati</taxon>
        <taxon>Spirochaetota</taxon>
        <taxon>Spirochaetia</taxon>
        <taxon>Spirochaetales</taxon>
        <taxon>Treponemataceae</taxon>
        <taxon>Treponema</taxon>
    </lineage>
</organism>
<dbReference type="EMBL" id="FUWG01000013">
    <property type="protein sequence ID" value="SJZ60026.1"/>
    <property type="molecule type" value="Genomic_DNA"/>
</dbReference>
<feature type="domain" description="Calcineurin-like phosphoesterase" evidence="1">
    <location>
        <begin position="1"/>
        <end position="183"/>
    </location>
</feature>
<keyword evidence="3" id="KW-1185">Reference proteome</keyword>
<accession>A0A1T4LZD8</accession>
<sequence>MKFLVMTDIHGNSSVLDKLDDEFKSCDAVLFGGDFADVISKLPGEPVLEKLCSKHDEIYAVLGNHDVPDFLEQLEDSGINAERTLNYTDGIAILGSGGATEFTHDTPNERPEDDIIKDFDILNSASGGDEKDTWRNLIIISHNPPKDTKCDAVNDTLHAGSQKFRELIEQIQPLAVVTGHIHEGTSIDKIGRTTVINSGSLGNQGTYAVLEIEKNDGEFIVKNAEIKKI</sequence>
<dbReference type="AlphaFoldDB" id="A0A1T4LZD8"/>
<dbReference type="GO" id="GO:0016787">
    <property type="term" value="F:hydrolase activity"/>
    <property type="evidence" value="ECO:0007669"/>
    <property type="project" value="InterPro"/>
</dbReference>
<evidence type="ECO:0000259" key="1">
    <source>
        <dbReference type="Pfam" id="PF00149"/>
    </source>
</evidence>
<dbReference type="GeneID" id="78317067"/>
<dbReference type="Pfam" id="PF00149">
    <property type="entry name" value="Metallophos"/>
    <property type="match status" value="1"/>
</dbReference>
<protein>
    <recommendedName>
        <fullName evidence="1">Calcineurin-like phosphoesterase domain-containing protein</fullName>
    </recommendedName>
</protein>
<dbReference type="STRING" id="261392.SAMN02745149_01786"/>
<dbReference type="Proteomes" id="UP000190423">
    <property type="component" value="Unassembled WGS sequence"/>
</dbReference>
<proteinExistence type="predicted"/>
<dbReference type="PANTHER" id="PTHR37523:SF1">
    <property type="entry name" value="CALCINEURIN-LIKE PHOSPHOESTERASE DOMAIN-CONTAINING PROTEIN"/>
    <property type="match status" value="1"/>
</dbReference>
<evidence type="ECO:0000313" key="2">
    <source>
        <dbReference type="EMBL" id="SJZ60026.1"/>
    </source>
</evidence>
<gene>
    <name evidence="2" type="ORF">SAMN02745149_01786</name>
</gene>
<dbReference type="InterPro" id="IPR004843">
    <property type="entry name" value="Calcineurin-like_PHP"/>
</dbReference>
<dbReference type="PANTHER" id="PTHR37523">
    <property type="entry name" value="METALLOPHOSPHOESTERASE"/>
    <property type="match status" value="1"/>
</dbReference>
<dbReference type="SUPFAM" id="SSF56300">
    <property type="entry name" value="Metallo-dependent phosphatases"/>
    <property type="match status" value="1"/>
</dbReference>
<dbReference type="Gene3D" id="3.60.21.10">
    <property type="match status" value="1"/>
</dbReference>
<evidence type="ECO:0000313" key="3">
    <source>
        <dbReference type="Proteomes" id="UP000190423"/>
    </source>
</evidence>
<dbReference type="OrthoDB" id="332939at2"/>
<reference evidence="2 3" key="1">
    <citation type="submission" date="2017-02" db="EMBL/GenBank/DDBJ databases">
        <authorList>
            <person name="Peterson S.W."/>
        </authorList>
    </citation>
    <scope>NUCLEOTIDE SEQUENCE [LARGE SCALE GENOMIC DNA]</scope>
    <source>
        <strain evidence="2 3">ATCC BAA-908</strain>
    </source>
</reference>